<feature type="compositionally biased region" description="Polar residues" evidence="1">
    <location>
        <begin position="680"/>
        <end position="711"/>
    </location>
</feature>
<feature type="compositionally biased region" description="Polar residues" evidence="1">
    <location>
        <begin position="758"/>
        <end position="768"/>
    </location>
</feature>
<feature type="compositionally biased region" description="Basic and acidic residues" evidence="1">
    <location>
        <begin position="627"/>
        <end position="659"/>
    </location>
</feature>
<protein>
    <submittedName>
        <fullName evidence="2">Uncharacterized protein</fullName>
    </submittedName>
</protein>
<proteinExistence type="predicted"/>
<feature type="compositionally biased region" description="Polar residues" evidence="1">
    <location>
        <begin position="875"/>
        <end position="888"/>
    </location>
</feature>
<feature type="compositionally biased region" description="Polar residues" evidence="1">
    <location>
        <begin position="592"/>
        <end position="626"/>
    </location>
</feature>
<feature type="compositionally biased region" description="Basic and acidic residues" evidence="1">
    <location>
        <begin position="537"/>
        <end position="547"/>
    </location>
</feature>
<feature type="compositionally biased region" description="Polar residues" evidence="1">
    <location>
        <begin position="240"/>
        <end position="250"/>
    </location>
</feature>
<dbReference type="EMBL" id="JACEFF010000672">
    <property type="protein sequence ID" value="KAH9633075.1"/>
    <property type="molecule type" value="Genomic_DNA"/>
</dbReference>
<reference evidence="2" key="1">
    <citation type="journal article" date="2021" name="G3 (Bethesda)">
        <title>Genome and transcriptome analysis of the beet armyworm Spodoptera exigua reveals targets for pest control. .</title>
        <authorList>
            <person name="Simon S."/>
            <person name="Breeschoten T."/>
            <person name="Jansen H.J."/>
            <person name="Dirks R.P."/>
            <person name="Schranz M.E."/>
            <person name="Ros V.I.D."/>
        </authorList>
    </citation>
    <scope>NUCLEOTIDE SEQUENCE</scope>
    <source>
        <strain evidence="2">TB_SE_WUR_2020</strain>
    </source>
</reference>
<feature type="compositionally biased region" description="Polar residues" evidence="1">
    <location>
        <begin position="115"/>
        <end position="124"/>
    </location>
</feature>
<dbReference type="AlphaFoldDB" id="A0A922MB25"/>
<feature type="region of interest" description="Disordered" evidence="1">
    <location>
        <begin position="162"/>
        <end position="188"/>
    </location>
</feature>
<accession>A0A922MB25</accession>
<feature type="region of interest" description="Disordered" evidence="1">
    <location>
        <begin position="319"/>
        <end position="340"/>
    </location>
</feature>
<dbReference type="Proteomes" id="UP000814243">
    <property type="component" value="Unassembled WGS sequence"/>
</dbReference>
<organism evidence="2 3">
    <name type="scientific">Spodoptera exigua</name>
    <name type="common">Beet armyworm</name>
    <name type="synonym">Noctua fulgens</name>
    <dbReference type="NCBI Taxonomy" id="7107"/>
    <lineage>
        <taxon>Eukaryota</taxon>
        <taxon>Metazoa</taxon>
        <taxon>Ecdysozoa</taxon>
        <taxon>Arthropoda</taxon>
        <taxon>Hexapoda</taxon>
        <taxon>Insecta</taxon>
        <taxon>Pterygota</taxon>
        <taxon>Neoptera</taxon>
        <taxon>Endopterygota</taxon>
        <taxon>Lepidoptera</taxon>
        <taxon>Glossata</taxon>
        <taxon>Ditrysia</taxon>
        <taxon>Noctuoidea</taxon>
        <taxon>Noctuidae</taxon>
        <taxon>Amphipyrinae</taxon>
        <taxon>Spodoptera</taxon>
    </lineage>
</organism>
<feature type="compositionally biased region" description="Polar residues" evidence="1">
    <location>
        <begin position="775"/>
        <end position="797"/>
    </location>
</feature>
<comment type="caution">
    <text evidence="2">The sequence shown here is derived from an EMBL/GenBank/DDBJ whole genome shotgun (WGS) entry which is preliminary data.</text>
</comment>
<feature type="region of interest" description="Disordered" evidence="1">
    <location>
        <begin position="510"/>
        <end position="888"/>
    </location>
</feature>
<feature type="compositionally biased region" description="Basic and acidic residues" evidence="1">
    <location>
        <begin position="567"/>
        <end position="578"/>
    </location>
</feature>
<evidence type="ECO:0000313" key="3">
    <source>
        <dbReference type="Proteomes" id="UP000814243"/>
    </source>
</evidence>
<feature type="compositionally biased region" description="Polar residues" evidence="1">
    <location>
        <begin position="162"/>
        <end position="184"/>
    </location>
</feature>
<feature type="region of interest" description="Disordered" evidence="1">
    <location>
        <begin position="113"/>
        <end position="140"/>
    </location>
</feature>
<evidence type="ECO:0000256" key="1">
    <source>
        <dbReference type="SAM" id="MobiDB-lite"/>
    </source>
</evidence>
<gene>
    <name evidence="2" type="ORF">HF086_003925</name>
</gene>
<name>A0A922MB25_SPOEX</name>
<feature type="region of interest" description="Disordered" evidence="1">
    <location>
        <begin position="214"/>
        <end position="278"/>
    </location>
</feature>
<evidence type="ECO:0000313" key="2">
    <source>
        <dbReference type="EMBL" id="KAH9633075.1"/>
    </source>
</evidence>
<sequence>MEVENWIADLPQYLDTTGPLDKRRIRDAVVKKIQEVEANVNCNENAFADHLKTELPKYIERIPIKEDINVNFVIDELVNRIRNLDNMKSRPRYVSFQEPQDYEDFVRDVPRASSFHETPGQNDPRSWVPRNASSPLDDKWQSMQATRAPADLRDWSQTTQSEPFAYTQNGPSQVVTTPSYSLNDYGSPRHLPSVSPAQFPLGQEYYNSIAQSAIPPLHHPNAQNGHHPNALKQVDPNNPGDYSQPSTSPFISPGGYIPRMAGQRGVHPGVAVSSPSPQPYGQVNLNPYSCNSNFSDGRCRGPITKYYQEQYQHPVTPLRGNQMHSRGMPVPPTRAPQAPYGQSQLIPQNLQEPIETQRPTYFPGSYIDPLLQNSPYQQPIEAVSRPSIPQPQVPQVQGVPANIFSSRQVPYTPTSEQIPQFAYAQDVPNDTTTPYQAPIGSLFTFPDQGPQYLPDISAPQFKRYTQGTSVAPQERRPLVPHFSKGPIGPVSMKTFVKPSLSSQGRFSLGHYGQSNSNDPINIIPDSRRTSQISAVNPKERHFSESSKKSVSNSQYLAPEVEMGSSKKPVDLQERDHTESYIQNVPNKYAETAPTTKTQSKVPAASLQVTQYSDRQKQFVPNDSDSQSEFKIDSKEQAVPQEIRKSKPDEQTYANDKDKIVPSNQSDSIPPVIPFDGPLSPRQQSGKSGRDISTQVSLRDTEASPQDVTSEQKPWRLSTKVSPKIQYDSHPSDQTYSELPTVVLEGPGPQDLHELKPPSASSAPVSTIPSLDHGSQPPNKQGNSVLSSFKSGGQNKIQSEPIPSAFKERQPNLTTIGDTEVSHERPGRTSADISEVIPYDQMAPKGYSSPTSKTFEPAFQMDPSSPLQTGDVIPESQISPENVKTQPQTNDITPETQLIQDNQGSQLHSKHPIRSNQIPFNDLQNVQSDFVPFSQAIEIEIWSPIHVEQYPPTVTYEYIPDSISFEKTHFSIQTAKSPALVSAASQAPEEILEVHLPGVVRDGRMYGTGKEPGPSAPESIEAVRKKRERMTIQVSTSLQTVKVYGKPLSIIKTQATGTGL</sequence>